<accession>A0A243A9M3</accession>
<evidence type="ECO:0000313" key="1">
    <source>
        <dbReference type="EMBL" id="OTY15415.1"/>
    </source>
</evidence>
<proteinExistence type="predicted"/>
<gene>
    <name evidence="1" type="ORF">BK732_20060</name>
</gene>
<dbReference type="Pfam" id="PF07205">
    <property type="entry name" value="DUF1413"/>
    <property type="match status" value="1"/>
</dbReference>
<dbReference type="EMBL" id="NFDG01000121">
    <property type="protein sequence ID" value="OTY15415.1"/>
    <property type="molecule type" value="Genomic_DNA"/>
</dbReference>
<name>A0A243A9M3_BACTU</name>
<dbReference type="InterPro" id="IPR010813">
    <property type="entry name" value="DUF1413"/>
</dbReference>
<protein>
    <submittedName>
        <fullName evidence="1">Uncharacterized protein</fullName>
    </submittedName>
</protein>
<organism evidence="1 2">
    <name type="scientific">Bacillus thuringiensis serovar navarrensis</name>
    <dbReference type="NCBI Taxonomy" id="339658"/>
    <lineage>
        <taxon>Bacteria</taxon>
        <taxon>Bacillati</taxon>
        <taxon>Bacillota</taxon>
        <taxon>Bacilli</taxon>
        <taxon>Bacillales</taxon>
        <taxon>Bacillaceae</taxon>
        <taxon>Bacillus</taxon>
        <taxon>Bacillus cereus group</taxon>
    </lineage>
</organism>
<sequence length="50" mass="5975">MEMPLERVTSLKSDEEFTLPNLFTDNEWNNFKPGGRISAVRFFKKHQKFI</sequence>
<dbReference type="Proteomes" id="UP000194860">
    <property type="component" value="Unassembled WGS sequence"/>
</dbReference>
<reference evidence="1 2" key="1">
    <citation type="submission" date="2016-10" db="EMBL/GenBank/DDBJ databases">
        <title>Comparative genomics of Bacillus thuringiensis reveals a path to pathogens against multiple invertebrate hosts.</title>
        <authorList>
            <person name="Zheng J."/>
            <person name="Gao Q."/>
            <person name="Liu H."/>
            <person name="Peng D."/>
            <person name="Ruan L."/>
            <person name="Sun M."/>
        </authorList>
    </citation>
    <scope>NUCLEOTIDE SEQUENCE [LARGE SCALE GENOMIC DNA]</scope>
    <source>
        <strain evidence="1">BGSC 4BM1</strain>
    </source>
</reference>
<comment type="caution">
    <text evidence="1">The sequence shown here is derived from an EMBL/GenBank/DDBJ whole genome shotgun (WGS) entry which is preliminary data.</text>
</comment>
<dbReference type="AlphaFoldDB" id="A0A243A9M3"/>
<evidence type="ECO:0000313" key="2">
    <source>
        <dbReference type="Proteomes" id="UP000194860"/>
    </source>
</evidence>